<organism evidence="1 2">
    <name type="scientific">Uncinocarpus reesii (strain UAMH 1704)</name>
    <dbReference type="NCBI Taxonomy" id="336963"/>
    <lineage>
        <taxon>Eukaryota</taxon>
        <taxon>Fungi</taxon>
        <taxon>Dikarya</taxon>
        <taxon>Ascomycota</taxon>
        <taxon>Pezizomycotina</taxon>
        <taxon>Eurotiomycetes</taxon>
        <taxon>Eurotiomycetidae</taxon>
        <taxon>Onygenales</taxon>
        <taxon>Onygenaceae</taxon>
        <taxon>Uncinocarpus</taxon>
    </lineage>
</organism>
<keyword evidence="2" id="KW-1185">Reference proteome</keyword>
<dbReference type="Gene3D" id="2.60.120.10">
    <property type="entry name" value="Jelly Rolls"/>
    <property type="match status" value="1"/>
</dbReference>
<dbReference type="InterPro" id="IPR011051">
    <property type="entry name" value="RmlC_Cupin_sf"/>
</dbReference>
<dbReference type="AlphaFoldDB" id="C4JD68"/>
<dbReference type="Proteomes" id="UP000002058">
    <property type="component" value="Unassembled WGS sequence"/>
</dbReference>
<protein>
    <submittedName>
        <fullName evidence="1">Uncharacterized protein</fullName>
    </submittedName>
</protein>
<dbReference type="HOGENOM" id="CLU_068080_1_0_1"/>
<dbReference type="VEuPathDB" id="FungiDB:UREG_00273"/>
<dbReference type="RefSeq" id="XP_002540760.1">
    <property type="nucleotide sequence ID" value="XM_002540714.1"/>
</dbReference>
<accession>C4JD68</accession>
<dbReference type="InParanoid" id="C4JD68"/>
<sequence length="203" mass="24122">MKPSGPPPHLHRYQTEYFKVTQGLMGVNINGKIYKKTPDDPEFSVPANVFHGFFRHPESRGPMTVVLSASDSGRDYKLDRVFFENWYGYWHDAMIYHGGMNYIRWLQIYDAGDAYPYVPKWLPCRKTASYYWGVVVGRWLGGLLGYKPFYKEYTTDWDYAVEKMRSHFWQRRLVHTSYRHAKPWVEGMEPWRERSLSPSCKKV</sequence>
<evidence type="ECO:0000313" key="1">
    <source>
        <dbReference type="EMBL" id="EEP75427.1"/>
    </source>
</evidence>
<proteinExistence type="predicted"/>
<dbReference type="OrthoDB" id="9976870at2759"/>
<dbReference type="OMA" id="VEGMEPW"/>
<dbReference type="InterPro" id="IPR014710">
    <property type="entry name" value="RmlC-like_jellyroll"/>
</dbReference>
<dbReference type="GeneID" id="8444925"/>
<gene>
    <name evidence="1" type="ORF">UREG_00273</name>
</gene>
<dbReference type="eggNOG" id="ENOG502SCP9">
    <property type="taxonomic scope" value="Eukaryota"/>
</dbReference>
<evidence type="ECO:0000313" key="2">
    <source>
        <dbReference type="Proteomes" id="UP000002058"/>
    </source>
</evidence>
<dbReference type="EMBL" id="CH476615">
    <property type="protein sequence ID" value="EEP75427.1"/>
    <property type="molecule type" value="Genomic_DNA"/>
</dbReference>
<dbReference type="KEGG" id="ure:UREG_00273"/>
<reference evidence="2" key="1">
    <citation type="journal article" date="2009" name="Genome Res.">
        <title>Comparative genomic analyses of the human fungal pathogens Coccidioides and their relatives.</title>
        <authorList>
            <person name="Sharpton T.J."/>
            <person name="Stajich J.E."/>
            <person name="Rounsley S.D."/>
            <person name="Gardner M.J."/>
            <person name="Wortman J.R."/>
            <person name="Jordar V.S."/>
            <person name="Maiti R."/>
            <person name="Kodira C.D."/>
            <person name="Neafsey D.E."/>
            <person name="Zeng Q."/>
            <person name="Hung C.-Y."/>
            <person name="McMahan C."/>
            <person name="Muszewska A."/>
            <person name="Grynberg M."/>
            <person name="Mandel M.A."/>
            <person name="Kellner E.M."/>
            <person name="Barker B.M."/>
            <person name="Galgiani J.N."/>
            <person name="Orbach M.J."/>
            <person name="Kirkland T.N."/>
            <person name="Cole G.T."/>
            <person name="Henn M.R."/>
            <person name="Birren B.W."/>
            <person name="Taylor J.W."/>
        </authorList>
    </citation>
    <scope>NUCLEOTIDE SEQUENCE [LARGE SCALE GENOMIC DNA]</scope>
    <source>
        <strain evidence="2">UAMH 1704</strain>
    </source>
</reference>
<name>C4JD68_UNCRE</name>
<dbReference type="SUPFAM" id="SSF51182">
    <property type="entry name" value="RmlC-like cupins"/>
    <property type="match status" value="1"/>
</dbReference>